<proteinExistence type="predicted"/>
<dbReference type="Proteomes" id="UP000675882">
    <property type="component" value="Unassembled WGS sequence"/>
</dbReference>
<evidence type="ECO:0000313" key="2">
    <source>
        <dbReference type="Proteomes" id="UP000675882"/>
    </source>
</evidence>
<sequence length="54" mass="6297">MDQVILGIVEQPVGRARAFFASSRAEIDVWIARLINWNWFSYLNIVRALKLVIH</sequence>
<dbReference type="EMBL" id="CAJNBL010000028">
    <property type="protein sequence ID" value="CAE6726225.1"/>
    <property type="molecule type" value="Genomic_DNA"/>
</dbReference>
<accession>A0A916FA31</accession>
<dbReference type="AlphaFoldDB" id="A0A916FA31"/>
<comment type="caution">
    <text evidence="1">The sequence shown here is derived from an EMBL/GenBank/DDBJ whole genome shotgun (WGS) entry which is preliminary data.</text>
</comment>
<protein>
    <submittedName>
        <fullName evidence="1">Uncharacterized protein</fullName>
    </submittedName>
</protein>
<reference evidence="1" key="1">
    <citation type="submission" date="2021-02" db="EMBL/GenBank/DDBJ databases">
        <authorList>
            <person name="Han P."/>
        </authorList>
    </citation>
    <scope>NUCLEOTIDE SEQUENCE</scope>
    <source>
        <strain evidence="1">Candidatus Nitrotoga sp. ZN8</strain>
    </source>
</reference>
<gene>
    <name evidence="1" type="ORF">NTGZN8_340091</name>
</gene>
<organism evidence="1 2">
    <name type="scientific">Candidatus Nitrotoga fabula</name>
    <dbReference type="NCBI Taxonomy" id="2182327"/>
    <lineage>
        <taxon>Bacteria</taxon>
        <taxon>Pseudomonadati</taxon>
        <taxon>Pseudomonadota</taxon>
        <taxon>Betaproteobacteria</taxon>
        <taxon>Nitrosomonadales</taxon>
        <taxon>Gallionellaceae</taxon>
        <taxon>Candidatus Nitrotoga</taxon>
    </lineage>
</organism>
<evidence type="ECO:0000313" key="1">
    <source>
        <dbReference type="EMBL" id="CAE6726225.1"/>
    </source>
</evidence>
<keyword evidence="2" id="KW-1185">Reference proteome</keyword>
<name>A0A916FA31_9PROT</name>